<feature type="repeat" description="TPR" evidence="1">
    <location>
        <begin position="61"/>
        <end position="94"/>
    </location>
</feature>
<dbReference type="SMART" id="SM00028">
    <property type="entry name" value="TPR"/>
    <property type="match status" value="4"/>
</dbReference>
<name>A0A2G4YUC8_9PROT</name>
<sequence>MFFKLLMSIMTVIFMVGSTQAQVHDPRALAADPKTATAPIAPKLTGLGHHHIPVTTSNPESQYFFDQGVRLFLGFNHSEALRSFKEAIRLDPENAMAYWGWALVLGPNLNLPMQDNVVPRAYQAIQQAVKLSPRVSAKERGYITALATRYGPTSADRAALDHAYSAAMKQLMDQYPEDNDIATLYVAAVMNTNPWNYWYPDGSPKGRTAEILAILDRVTARAPDHAGAHHYLIHLVEAFRPELAERSADLLRPLMPGAGHLVHMPSHIYMRLGRYQDSYEVNSKAILADQSYITQCQAQGLYPLRYFPHNMHFLAWSAMFLGRSSDALNAARSVANPDKFVTKLNNWGLNETFLAQPMFVMIRFGQWEDMLAEPRPVTKGYFLNGIWHYGRGLAYLHQGKLSKARAELKELVAWHNRALKDTAYNGAFYFNDTLFAIAEAVLQAEIHGKAGDYTKALSQADRAVRLEESLDYNEPPNWYFPTRHILGAVLMDAGKPAEAEVVYWADLQQNPDNGYALFGLHQALMAQGKADLAAVIKTRFDKAWSRADMALSSSRF</sequence>
<reference evidence="3 4" key="1">
    <citation type="submission" date="2017-10" db="EMBL/GenBank/DDBJ databases">
        <title>Frigbacter circumglobatus gen. nov. sp. nov., isolated from sediment cultured in situ.</title>
        <authorList>
            <person name="Zhao Z."/>
        </authorList>
    </citation>
    <scope>NUCLEOTIDE SEQUENCE [LARGE SCALE GENOMIC DNA]</scope>
    <source>
        <strain evidence="3 4">ZYL</strain>
    </source>
</reference>
<dbReference type="InterPro" id="IPR019734">
    <property type="entry name" value="TPR_rpt"/>
</dbReference>
<protein>
    <submittedName>
        <fullName evidence="3">Uncharacterized protein</fullName>
    </submittedName>
</protein>
<dbReference type="OrthoDB" id="9778494at2"/>
<keyword evidence="4" id="KW-1185">Reference proteome</keyword>
<gene>
    <name evidence="3" type="ORF">CRD36_04245</name>
</gene>
<proteinExistence type="predicted"/>
<keyword evidence="1" id="KW-0802">TPR repeat</keyword>
<evidence type="ECO:0000256" key="2">
    <source>
        <dbReference type="SAM" id="SignalP"/>
    </source>
</evidence>
<dbReference type="RefSeq" id="WP_099471478.1">
    <property type="nucleotide sequence ID" value="NZ_CP041025.1"/>
</dbReference>
<feature type="signal peptide" evidence="2">
    <location>
        <begin position="1"/>
        <end position="21"/>
    </location>
</feature>
<dbReference type="AlphaFoldDB" id="A0A2G4YUC8"/>
<dbReference type="Gene3D" id="1.25.40.10">
    <property type="entry name" value="Tetratricopeptide repeat domain"/>
    <property type="match status" value="2"/>
</dbReference>
<dbReference type="PANTHER" id="PTHR45588:SF1">
    <property type="entry name" value="WW DOMAIN-CONTAINING PROTEIN"/>
    <property type="match status" value="1"/>
</dbReference>
<feature type="chain" id="PRO_5013754249" evidence="2">
    <location>
        <begin position="22"/>
        <end position="556"/>
    </location>
</feature>
<accession>A0A2G4YUC8</accession>
<evidence type="ECO:0000313" key="3">
    <source>
        <dbReference type="EMBL" id="PHZ85893.1"/>
    </source>
</evidence>
<evidence type="ECO:0000313" key="4">
    <source>
        <dbReference type="Proteomes" id="UP000229730"/>
    </source>
</evidence>
<evidence type="ECO:0000256" key="1">
    <source>
        <dbReference type="PROSITE-ProRule" id="PRU00339"/>
    </source>
</evidence>
<organism evidence="3 4">
    <name type="scientific">Paremcibacter congregatus</name>
    <dbReference type="NCBI Taxonomy" id="2043170"/>
    <lineage>
        <taxon>Bacteria</taxon>
        <taxon>Pseudomonadati</taxon>
        <taxon>Pseudomonadota</taxon>
        <taxon>Alphaproteobacteria</taxon>
        <taxon>Emcibacterales</taxon>
        <taxon>Emcibacteraceae</taxon>
        <taxon>Paremcibacter</taxon>
    </lineage>
</organism>
<dbReference type="EMBL" id="PDEM01000009">
    <property type="protein sequence ID" value="PHZ85893.1"/>
    <property type="molecule type" value="Genomic_DNA"/>
</dbReference>
<keyword evidence="2" id="KW-0732">Signal</keyword>
<comment type="caution">
    <text evidence="3">The sequence shown here is derived from an EMBL/GenBank/DDBJ whole genome shotgun (WGS) entry which is preliminary data.</text>
</comment>
<dbReference type="PROSITE" id="PS50005">
    <property type="entry name" value="TPR"/>
    <property type="match status" value="1"/>
</dbReference>
<dbReference type="PANTHER" id="PTHR45588">
    <property type="entry name" value="TPR DOMAIN-CONTAINING PROTEIN"/>
    <property type="match status" value="1"/>
</dbReference>
<dbReference type="InterPro" id="IPR011990">
    <property type="entry name" value="TPR-like_helical_dom_sf"/>
</dbReference>
<dbReference type="Proteomes" id="UP000229730">
    <property type="component" value="Unassembled WGS sequence"/>
</dbReference>
<dbReference type="InParanoid" id="A0A2G4YUC8"/>
<dbReference type="Pfam" id="PF13432">
    <property type="entry name" value="TPR_16"/>
    <property type="match status" value="1"/>
</dbReference>
<dbReference type="SUPFAM" id="SSF48452">
    <property type="entry name" value="TPR-like"/>
    <property type="match status" value="2"/>
</dbReference>